<organism evidence="2">
    <name type="scientific">Oryza sativa subsp. japonica</name>
    <name type="common">Rice</name>
    <dbReference type="NCBI Taxonomy" id="39947"/>
    <lineage>
        <taxon>Eukaryota</taxon>
        <taxon>Viridiplantae</taxon>
        <taxon>Streptophyta</taxon>
        <taxon>Embryophyta</taxon>
        <taxon>Tracheophyta</taxon>
        <taxon>Spermatophyta</taxon>
        <taxon>Magnoliopsida</taxon>
        <taxon>Liliopsida</taxon>
        <taxon>Poales</taxon>
        <taxon>Poaceae</taxon>
        <taxon>BOP clade</taxon>
        <taxon>Oryzoideae</taxon>
        <taxon>Oryzeae</taxon>
        <taxon>Oryzinae</taxon>
        <taxon>Oryza</taxon>
        <taxon>Oryza sativa</taxon>
    </lineage>
</organism>
<dbReference type="AlphaFoldDB" id="Q5ZDN5"/>
<dbReference type="Proteomes" id="UP000817658">
    <property type="component" value="Chromosome 1"/>
</dbReference>
<gene>
    <name evidence="2" type="primary">P0416D03.16</name>
</gene>
<feature type="region of interest" description="Disordered" evidence="1">
    <location>
        <begin position="104"/>
        <end position="123"/>
    </location>
</feature>
<name>Q5ZDN5_ORYSJ</name>
<sequence length="141" mass="15005">MATGNPWTGGISRAARATASINHRRKRDSTVSGDRGGDPIRRRCRGGGGAADLTGKWSREISMAVAAAAGGNARTKVMDMIRHKDTTADKANFQNYSASASAATASGVERRHHSAASRATQSPSATETVVVLLWGRQRWRN</sequence>
<evidence type="ECO:0000313" key="2">
    <source>
        <dbReference type="EMBL" id="BAD61253.1"/>
    </source>
</evidence>
<dbReference type="EMBL" id="AP002872">
    <property type="protein sequence ID" value="BAD61253.1"/>
    <property type="molecule type" value="Genomic_DNA"/>
</dbReference>
<accession>Q5ZDN5</accession>
<feature type="region of interest" description="Disordered" evidence="1">
    <location>
        <begin position="1"/>
        <end position="52"/>
    </location>
</feature>
<reference evidence="2" key="1">
    <citation type="journal article" date="2002" name="Nature">
        <title>The genome sequence and structure of rice chromosome 1.</title>
        <authorList>
            <person name="Sasaki T."/>
            <person name="Matsumoto T."/>
            <person name="Yamamoto K."/>
            <person name="Sakata K."/>
            <person name="Baba T."/>
            <person name="Katayose Y."/>
            <person name="Wu J."/>
            <person name="Niimura Y."/>
            <person name="Cheng Z."/>
            <person name="Nagamura Y."/>
            <person name="Antonio B.A."/>
            <person name="Kanamori H."/>
            <person name="Hosokawa S."/>
            <person name="Masukawa M."/>
            <person name="Arikawa K."/>
            <person name="Chiden Y."/>
            <person name="Hayashi M."/>
            <person name="Okamoto M."/>
            <person name="Ando T."/>
            <person name="Aoki H."/>
            <person name="Arita K."/>
            <person name="Hamada M."/>
            <person name="Harada C."/>
            <person name="Hijishita S."/>
            <person name="Honda M."/>
            <person name="Ichikawa Y."/>
            <person name="Idonuma A."/>
            <person name="Iijima M."/>
            <person name="Ikeda M."/>
            <person name="Ikeno M."/>
            <person name="Itoh S."/>
            <person name="Itoh T."/>
            <person name="Itoh Y."/>
            <person name="Itoh Y."/>
            <person name="Iwabuchi A."/>
            <person name="Kamiya K."/>
            <person name="Karasawa W."/>
            <person name="Katagiri S."/>
            <person name="Kikuta A."/>
            <person name="Kobayashi N."/>
            <person name="Kono I."/>
            <person name="Machita K."/>
            <person name="Maehara T."/>
            <person name="Mizuno H."/>
            <person name="Mizubayashi T."/>
            <person name="Mukai Y."/>
            <person name="Nagasaki H."/>
            <person name="Nakashima M."/>
            <person name="Nakama Y."/>
            <person name="Nakamichi Y."/>
            <person name="Nakamura M."/>
            <person name="Namiki N."/>
            <person name="Negishi M."/>
            <person name="Ohta I."/>
            <person name="Ono N."/>
            <person name="Saji S."/>
            <person name="Sakai K."/>
            <person name="Shibata M."/>
            <person name="Shimokawa T."/>
            <person name="Shomura A."/>
            <person name="Song J."/>
            <person name="Takazaki Y."/>
            <person name="Terasawa K."/>
            <person name="Tsuji K."/>
            <person name="Waki K."/>
            <person name="Yamagata H."/>
            <person name="Yamane H."/>
            <person name="Yoshiki S."/>
            <person name="Yoshihara R."/>
            <person name="Yukawa K."/>
            <person name="Zhong H."/>
            <person name="Iwama H."/>
            <person name="Endo T."/>
            <person name="Ito H."/>
            <person name="Hahn J.H."/>
            <person name="Kim H.I."/>
            <person name="Eun M.Y."/>
            <person name="Yano M."/>
            <person name="Jiang J."/>
            <person name="Gojobori T."/>
        </authorList>
    </citation>
    <scope>NUCLEOTIDE SEQUENCE [LARGE SCALE GENOMIC DNA]</scope>
</reference>
<protein>
    <submittedName>
        <fullName evidence="2">Uncharacterized protein P0416D03.16</fullName>
    </submittedName>
</protein>
<proteinExistence type="predicted"/>
<evidence type="ECO:0000256" key="1">
    <source>
        <dbReference type="SAM" id="MobiDB-lite"/>
    </source>
</evidence>